<dbReference type="GeneID" id="36561875"/>
<evidence type="ECO:0000313" key="2">
    <source>
        <dbReference type="EMBL" id="PLB44851.1"/>
    </source>
</evidence>
<proteinExistence type="predicted"/>
<gene>
    <name evidence="2" type="ORF">P170DRAFT_501745</name>
</gene>
<protein>
    <submittedName>
        <fullName evidence="2">Uncharacterized protein</fullName>
    </submittedName>
</protein>
<sequence length="228" mass="25809">MVSNSHTQRTSKDTTNQAEDGCLSHSSGRQILVSGSTGFSYLTPKSRTQTFAEPPILVLTNLFVKRNVQKTSIMHWFRIGFSSGVPRSSGAHYEDEDKYLRLAVLLSAGSLLWIIMINQKTQKSPIRHRIKHQNGYRPFCSATVVVTYPKPSSLHPECITWYHGTRSMRTLPPVEQDIIIRCYRLSSFSSISGFRRWIPDHRILSVLHLPTTTNDAIPAIEKLTGRVN</sequence>
<name>A0A2I2FW40_9EURO</name>
<reference evidence="2 3" key="1">
    <citation type="submission" date="2016-12" db="EMBL/GenBank/DDBJ databases">
        <title>The genomes of Aspergillus section Nigri reveals drivers in fungal speciation.</title>
        <authorList>
            <consortium name="DOE Joint Genome Institute"/>
            <person name="Vesth T.C."/>
            <person name="Nybo J."/>
            <person name="Theobald S."/>
            <person name="Brandl J."/>
            <person name="Frisvad J.C."/>
            <person name="Nielsen K.F."/>
            <person name="Lyhne E.K."/>
            <person name="Kogle M.E."/>
            <person name="Kuo A."/>
            <person name="Riley R."/>
            <person name="Clum A."/>
            <person name="Nolan M."/>
            <person name="Lipzen A."/>
            <person name="Salamov A."/>
            <person name="Henrissat B."/>
            <person name="Wiebenga A."/>
            <person name="De Vries R.P."/>
            <person name="Grigoriev I.V."/>
            <person name="Mortensen U.H."/>
            <person name="Andersen M.R."/>
            <person name="Baker S.E."/>
        </authorList>
    </citation>
    <scope>NUCLEOTIDE SEQUENCE [LARGE SCALE GENOMIC DNA]</scope>
    <source>
        <strain evidence="2 3">IBT 23096</strain>
    </source>
</reference>
<dbReference type="AlphaFoldDB" id="A0A2I2FW40"/>
<feature type="region of interest" description="Disordered" evidence="1">
    <location>
        <begin position="1"/>
        <end position="23"/>
    </location>
</feature>
<dbReference type="Proteomes" id="UP000234275">
    <property type="component" value="Unassembled WGS sequence"/>
</dbReference>
<evidence type="ECO:0000256" key="1">
    <source>
        <dbReference type="SAM" id="MobiDB-lite"/>
    </source>
</evidence>
<accession>A0A2I2FW40</accession>
<evidence type="ECO:0000313" key="3">
    <source>
        <dbReference type="Proteomes" id="UP000234275"/>
    </source>
</evidence>
<keyword evidence="3" id="KW-1185">Reference proteome</keyword>
<comment type="caution">
    <text evidence="2">The sequence shown here is derived from an EMBL/GenBank/DDBJ whole genome shotgun (WGS) entry which is preliminary data.</text>
</comment>
<dbReference type="VEuPathDB" id="FungiDB:P170DRAFT_501745"/>
<organism evidence="2 3">
    <name type="scientific">Aspergillus steynii IBT 23096</name>
    <dbReference type="NCBI Taxonomy" id="1392250"/>
    <lineage>
        <taxon>Eukaryota</taxon>
        <taxon>Fungi</taxon>
        <taxon>Dikarya</taxon>
        <taxon>Ascomycota</taxon>
        <taxon>Pezizomycotina</taxon>
        <taxon>Eurotiomycetes</taxon>
        <taxon>Eurotiomycetidae</taxon>
        <taxon>Eurotiales</taxon>
        <taxon>Aspergillaceae</taxon>
        <taxon>Aspergillus</taxon>
        <taxon>Aspergillus subgen. Circumdati</taxon>
    </lineage>
</organism>
<dbReference type="RefSeq" id="XP_024700153.1">
    <property type="nucleotide sequence ID" value="XM_024854169.1"/>
</dbReference>
<dbReference type="EMBL" id="MSFO01000008">
    <property type="protein sequence ID" value="PLB44851.1"/>
    <property type="molecule type" value="Genomic_DNA"/>
</dbReference>